<dbReference type="Proteomes" id="UP000185494">
    <property type="component" value="Chromosome 1"/>
</dbReference>
<dbReference type="Proteomes" id="UP001258945">
    <property type="component" value="Unassembled WGS sequence"/>
</dbReference>
<reference evidence="1 3" key="1">
    <citation type="submission" date="2016-05" db="EMBL/GenBank/DDBJ databases">
        <title>Complete Genome and Methylome Analysis of Psychrotrophic Bacterial Isolates from Antarctic Lake Untersee.</title>
        <authorList>
            <person name="Fomenkov A."/>
            <person name="Akimov V.N."/>
            <person name="Vasilyeva L.V."/>
            <person name="Andersen D."/>
            <person name="Vincze T."/>
            <person name="Roberts R.J."/>
        </authorList>
    </citation>
    <scope>NUCLEOTIDE SEQUENCE [LARGE SCALE GENOMIC DNA]</scope>
    <source>
        <strain evidence="1 3">U14-5</strain>
    </source>
</reference>
<evidence type="ECO:0000313" key="1">
    <source>
        <dbReference type="EMBL" id="APT56072.1"/>
    </source>
</evidence>
<name>A0A1L7AB97_9PROT</name>
<dbReference type="EMBL" id="CP015583">
    <property type="protein sequence ID" value="APT56072.1"/>
    <property type="molecule type" value="Genomic_DNA"/>
</dbReference>
<proteinExistence type="predicted"/>
<dbReference type="KEGG" id="rgi:RGI145_02010"/>
<reference evidence="2 4" key="2">
    <citation type="journal article" date="2019" name="Microb. Pathog.">
        <title>Comparison of VITEK 2, MALDI-TOF MS, 16S rRNA gene sequencing, and whole-genome sequencing for identification of Roseomonas mucosa.</title>
        <authorList>
            <person name="Rudolph W.W."/>
            <person name="Gunzer F."/>
            <person name="Trauth M."/>
            <person name="Bunk B."/>
            <person name="Bigge R."/>
            <person name="Schrottner P."/>
        </authorList>
    </citation>
    <scope>NUCLEOTIDE SEQUENCE [LARGE SCALE GENOMIC DNA]</scope>
    <source>
        <strain evidence="2 4">DSM 103800</strain>
    </source>
</reference>
<evidence type="ECO:0000313" key="2">
    <source>
        <dbReference type="EMBL" id="MDT8330266.1"/>
    </source>
</evidence>
<protein>
    <submittedName>
        <fullName evidence="1">Uncharacterized protein</fullName>
    </submittedName>
</protein>
<dbReference type="EMBL" id="JAVVDO010000004">
    <property type="protein sequence ID" value="MDT8330266.1"/>
    <property type="molecule type" value="Genomic_DNA"/>
</dbReference>
<gene>
    <name evidence="1" type="ORF">RGI145_02010</name>
    <name evidence="2" type="ORF">RQ831_04320</name>
</gene>
<dbReference type="AlphaFoldDB" id="A0A1L7AB97"/>
<evidence type="ECO:0000313" key="3">
    <source>
        <dbReference type="Proteomes" id="UP000185494"/>
    </source>
</evidence>
<reference evidence="2" key="3">
    <citation type="submission" date="2023-09" db="EMBL/GenBank/DDBJ databases">
        <authorList>
            <person name="Schober I."/>
            <person name="Bunk B."/>
        </authorList>
    </citation>
    <scope>NUCLEOTIDE SEQUENCE</scope>
    <source>
        <strain evidence="2">DSM 103800</strain>
    </source>
</reference>
<evidence type="ECO:0000313" key="4">
    <source>
        <dbReference type="Proteomes" id="UP001258945"/>
    </source>
</evidence>
<organism evidence="1 3">
    <name type="scientific">Roseomonas gilardii</name>
    <dbReference type="NCBI Taxonomy" id="257708"/>
    <lineage>
        <taxon>Bacteria</taxon>
        <taxon>Pseudomonadati</taxon>
        <taxon>Pseudomonadota</taxon>
        <taxon>Alphaproteobacteria</taxon>
        <taxon>Acetobacterales</taxon>
        <taxon>Roseomonadaceae</taxon>
        <taxon>Roseomonas</taxon>
    </lineage>
</organism>
<accession>A0A1L7AB97</accession>
<dbReference type="RefSeq" id="WP_075797027.1">
    <property type="nucleotide sequence ID" value="NZ_CP015583.1"/>
</dbReference>
<sequence>MLLLCATTAARSETPPVDCGPHLSIRNWQVTLRGAPEEARPRYDPLPSDHRIRLRAELDIGLIIRRADYKQIRGNCWEFHSAVIEGGITDAVFVLPQAVRLDDCLHKAALSAFRSTLAASVEAWKPRWQSANEVVTKTFAANVAFLSEGQPSSARMEREARRRRTILLTALTQHVGPLPTLDASLFVSEGEKLCPGFLTRYAALGQEKGTP</sequence>
<keyword evidence="4" id="KW-1185">Reference proteome</keyword>